<keyword evidence="2 4" id="KW-0808">Transferase</keyword>
<organism evidence="5 6">
    <name type="scientific">Plesiocystis pacifica SIR-1</name>
    <dbReference type="NCBI Taxonomy" id="391625"/>
    <lineage>
        <taxon>Bacteria</taxon>
        <taxon>Pseudomonadati</taxon>
        <taxon>Myxococcota</taxon>
        <taxon>Polyangia</taxon>
        <taxon>Nannocystales</taxon>
        <taxon>Nannocystaceae</taxon>
        <taxon>Plesiocystis</taxon>
    </lineage>
</organism>
<dbReference type="EMBL" id="ABCS01000121">
    <property type="protein sequence ID" value="EDM74626.1"/>
    <property type="molecule type" value="Genomic_DNA"/>
</dbReference>
<dbReference type="RefSeq" id="WP_006976189.1">
    <property type="nucleotide sequence ID" value="NZ_ABCS01000121.1"/>
</dbReference>
<comment type="function">
    <text evidence="4">Functions in the N-end rule pathway of protein degradation where it conjugates Leu, Phe and, less efficiently, Met from aminoacyl-tRNAs to the N-termini of proteins containing an N-terminal arginine or lysine.</text>
</comment>
<dbReference type="PANTHER" id="PTHR30098">
    <property type="entry name" value="LEUCYL/PHENYLALANYL-TRNA--PROTEIN TRANSFERASE"/>
    <property type="match status" value="1"/>
</dbReference>
<evidence type="ECO:0000313" key="6">
    <source>
        <dbReference type="Proteomes" id="UP000005801"/>
    </source>
</evidence>
<dbReference type="InterPro" id="IPR042203">
    <property type="entry name" value="Leu/Phe-tRNA_Trfase_C"/>
</dbReference>
<evidence type="ECO:0000256" key="3">
    <source>
        <dbReference type="ARBA" id="ARBA00023315"/>
    </source>
</evidence>
<name>A6GHK2_9BACT</name>
<evidence type="ECO:0000313" key="5">
    <source>
        <dbReference type="EMBL" id="EDM74626.1"/>
    </source>
</evidence>
<dbReference type="FunFam" id="3.40.630.70:FF:000001">
    <property type="entry name" value="Leucyl/phenylalanyl-tRNA--protein transferase"/>
    <property type="match status" value="1"/>
</dbReference>
<dbReference type="HAMAP" id="MF_00688">
    <property type="entry name" value="Leu_Phe_trans"/>
    <property type="match status" value="1"/>
</dbReference>
<comment type="catalytic activity">
    <reaction evidence="4">
        <text>L-phenylalanyl-tRNA(Phe) + an N-terminal L-alpha-aminoacyl-[protein] = an N-terminal L-phenylalanyl-L-alpha-aminoacyl-[protein] + tRNA(Phe)</text>
        <dbReference type="Rhea" id="RHEA:43632"/>
        <dbReference type="Rhea" id="RHEA-COMP:9668"/>
        <dbReference type="Rhea" id="RHEA-COMP:9699"/>
        <dbReference type="Rhea" id="RHEA-COMP:10636"/>
        <dbReference type="Rhea" id="RHEA-COMP:10637"/>
        <dbReference type="ChEBI" id="CHEBI:78442"/>
        <dbReference type="ChEBI" id="CHEBI:78531"/>
        <dbReference type="ChEBI" id="CHEBI:78597"/>
        <dbReference type="ChEBI" id="CHEBI:83561"/>
        <dbReference type="EC" id="2.3.2.6"/>
    </reaction>
</comment>
<dbReference type="GO" id="GO:0005737">
    <property type="term" value="C:cytoplasm"/>
    <property type="evidence" value="ECO:0007669"/>
    <property type="project" value="UniProtKB-SubCell"/>
</dbReference>
<accession>A6GHK2</accession>
<comment type="caution">
    <text evidence="5">The sequence shown here is derived from an EMBL/GenBank/DDBJ whole genome shotgun (WGS) entry which is preliminary data.</text>
</comment>
<dbReference type="GO" id="GO:0008914">
    <property type="term" value="F:leucyl-tRNA--protein transferase activity"/>
    <property type="evidence" value="ECO:0007669"/>
    <property type="project" value="UniProtKB-UniRule"/>
</dbReference>
<evidence type="ECO:0000256" key="1">
    <source>
        <dbReference type="ARBA" id="ARBA00022490"/>
    </source>
</evidence>
<evidence type="ECO:0000256" key="4">
    <source>
        <dbReference type="HAMAP-Rule" id="MF_00688"/>
    </source>
</evidence>
<keyword evidence="6" id="KW-1185">Reference proteome</keyword>
<dbReference type="STRING" id="391625.PPSIR1_37684"/>
<comment type="catalytic activity">
    <reaction evidence="4">
        <text>N-terminal L-lysyl-[protein] + L-leucyl-tRNA(Leu) = N-terminal L-leucyl-L-lysyl-[protein] + tRNA(Leu) + H(+)</text>
        <dbReference type="Rhea" id="RHEA:12340"/>
        <dbReference type="Rhea" id="RHEA-COMP:9613"/>
        <dbReference type="Rhea" id="RHEA-COMP:9622"/>
        <dbReference type="Rhea" id="RHEA-COMP:12670"/>
        <dbReference type="Rhea" id="RHEA-COMP:12671"/>
        <dbReference type="ChEBI" id="CHEBI:15378"/>
        <dbReference type="ChEBI" id="CHEBI:65249"/>
        <dbReference type="ChEBI" id="CHEBI:78442"/>
        <dbReference type="ChEBI" id="CHEBI:78494"/>
        <dbReference type="ChEBI" id="CHEBI:133043"/>
        <dbReference type="EC" id="2.3.2.6"/>
    </reaction>
</comment>
<dbReference type="PANTHER" id="PTHR30098:SF2">
    <property type="entry name" value="LEUCYL_PHENYLALANYL-TRNA--PROTEIN TRANSFERASE"/>
    <property type="match status" value="1"/>
</dbReference>
<dbReference type="SUPFAM" id="SSF55729">
    <property type="entry name" value="Acyl-CoA N-acyltransferases (Nat)"/>
    <property type="match status" value="1"/>
</dbReference>
<dbReference type="AlphaFoldDB" id="A6GHK2"/>
<keyword evidence="1 4" id="KW-0963">Cytoplasm</keyword>
<comment type="subcellular location">
    <subcellularLocation>
        <location evidence="4">Cytoplasm</location>
    </subcellularLocation>
</comment>
<reference evidence="5 6" key="1">
    <citation type="submission" date="2007-06" db="EMBL/GenBank/DDBJ databases">
        <authorList>
            <person name="Shimkets L."/>
            <person name="Ferriera S."/>
            <person name="Johnson J."/>
            <person name="Kravitz S."/>
            <person name="Beeson K."/>
            <person name="Sutton G."/>
            <person name="Rogers Y.-H."/>
            <person name="Friedman R."/>
            <person name="Frazier M."/>
            <person name="Venter J.C."/>
        </authorList>
    </citation>
    <scope>NUCLEOTIDE SEQUENCE [LARGE SCALE GENOMIC DNA]</scope>
    <source>
        <strain evidence="5 6">SIR-1</strain>
    </source>
</reference>
<gene>
    <name evidence="4" type="primary">aat</name>
    <name evidence="5" type="ORF">PPSIR1_37684</name>
</gene>
<dbReference type="EC" id="2.3.2.6" evidence="4"/>
<dbReference type="eggNOG" id="COG2360">
    <property type="taxonomic scope" value="Bacteria"/>
</dbReference>
<evidence type="ECO:0000256" key="2">
    <source>
        <dbReference type="ARBA" id="ARBA00022679"/>
    </source>
</evidence>
<protein>
    <recommendedName>
        <fullName evidence="4">Leucyl/phenylalanyl-tRNA--protein transferase</fullName>
        <ecNumber evidence="4">2.3.2.6</ecNumber>
    </recommendedName>
    <alternativeName>
        <fullName evidence="4">L/F-transferase</fullName>
    </alternativeName>
    <alternativeName>
        <fullName evidence="4">Leucyltransferase</fullName>
    </alternativeName>
    <alternativeName>
        <fullName evidence="4">Phenyalanyltransferase</fullName>
    </alternativeName>
</protein>
<dbReference type="Gene3D" id="3.40.630.70">
    <property type="entry name" value="Leucyl/phenylalanyl-tRNA-protein transferase, C-terminal domain"/>
    <property type="match status" value="1"/>
</dbReference>
<dbReference type="NCBIfam" id="TIGR00667">
    <property type="entry name" value="aat"/>
    <property type="match status" value="1"/>
</dbReference>
<comment type="catalytic activity">
    <reaction evidence="4">
        <text>N-terminal L-arginyl-[protein] + L-leucyl-tRNA(Leu) = N-terminal L-leucyl-L-arginyl-[protein] + tRNA(Leu) + H(+)</text>
        <dbReference type="Rhea" id="RHEA:50416"/>
        <dbReference type="Rhea" id="RHEA-COMP:9613"/>
        <dbReference type="Rhea" id="RHEA-COMP:9622"/>
        <dbReference type="Rhea" id="RHEA-COMP:12672"/>
        <dbReference type="Rhea" id="RHEA-COMP:12673"/>
        <dbReference type="ChEBI" id="CHEBI:15378"/>
        <dbReference type="ChEBI" id="CHEBI:64719"/>
        <dbReference type="ChEBI" id="CHEBI:78442"/>
        <dbReference type="ChEBI" id="CHEBI:78494"/>
        <dbReference type="ChEBI" id="CHEBI:133044"/>
        <dbReference type="EC" id="2.3.2.6"/>
    </reaction>
</comment>
<dbReference type="OrthoDB" id="9790282at2"/>
<dbReference type="Pfam" id="PF03588">
    <property type="entry name" value="Leu_Phe_trans"/>
    <property type="match status" value="1"/>
</dbReference>
<sequence length="239" mass="27199">MPVRLIRGNQRLPPPEEADERGLVAVGGDLRSERLIDAYRRGIFPWYSEGLPVLWHSPDPRFVLEPRELRVNRSLRKALRRRPYRVTFDQAFTEVIRRCAEVPRPGQDGTWITDDMIAAYESLARLGYAHSVEAWRDEELVGGIYGVSVGALFCGESMFSLAPDASKVAFVHLVRQLETWGCGLIDCQVHTHHLERFGGCHWPRERFLGAVAELRERPLEQGPELAWAFDPELIDALAS</sequence>
<proteinExistence type="inferred from homology"/>
<dbReference type="GO" id="GO:0030163">
    <property type="term" value="P:protein catabolic process"/>
    <property type="evidence" value="ECO:0007669"/>
    <property type="project" value="UniProtKB-UniRule"/>
</dbReference>
<comment type="similarity">
    <text evidence="4">Belongs to the L/F-transferase family.</text>
</comment>
<dbReference type="InterPro" id="IPR042221">
    <property type="entry name" value="Leu/Phe-tRNA_Trfase_N"/>
</dbReference>
<dbReference type="Gene3D" id="3.30.70.3550">
    <property type="entry name" value="Leucyl/phenylalanyl-tRNA-protein transferase, N-terminal domain"/>
    <property type="match status" value="1"/>
</dbReference>
<keyword evidence="3 4" id="KW-0012">Acyltransferase</keyword>
<dbReference type="InterPro" id="IPR016181">
    <property type="entry name" value="Acyl_CoA_acyltransferase"/>
</dbReference>
<dbReference type="Proteomes" id="UP000005801">
    <property type="component" value="Unassembled WGS sequence"/>
</dbReference>
<dbReference type="InterPro" id="IPR004616">
    <property type="entry name" value="Leu/Phe-tRNA_Trfase"/>
</dbReference>